<dbReference type="AlphaFoldDB" id="A0A5E4CLH8"/>
<accession>A0A5E4CLH8</accession>
<dbReference type="EMBL" id="WJEC01007639">
    <property type="protein sequence ID" value="KAF7469569.1"/>
    <property type="molecule type" value="Genomic_DNA"/>
</dbReference>
<evidence type="ECO:0000313" key="2">
    <source>
        <dbReference type="EMBL" id="VTJ82754.1"/>
    </source>
</evidence>
<dbReference type="Proteomes" id="UP000335636">
    <property type="component" value="Unassembled WGS sequence"/>
</dbReference>
<reference evidence="2 3" key="1">
    <citation type="submission" date="2019-04" db="EMBL/GenBank/DDBJ databases">
        <authorList>
            <person name="Alioto T."/>
            <person name="Alioto T."/>
        </authorList>
    </citation>
    <scope>NUCLEOTIDE SEQUENCE [LARGE SCALE GENOMIC DNA]</scope>
</reference>
<organism evidence="2 3">
    <name type="scientific">Marmota monax</name>
    <name type="common">Woodchuck</name>
    <dbReference type="NCBI Taxonomy" id="9995"/>
    <lineage>
        <taxon>Eukaryota</taxon>
        <taxon>Metazoa</taxon>
        <taxon>Chordata</taxon>
        <taxon>Craniata</taxon>
        <taxon>Vertebrata</taxon>
        <taxon>Euteleostomi</taxon>
        <taxon>Mammalia</taxon>
        <taxon>Eutheria</taxon>
        <taxon>Euarchontoglires</taxon>
        <taxon>Glires</taxon>
        <taxon>Rodentia</taxon>
        <taxon>Sciuromorpha</taxon>
        <taxon>Sciuridae</taxon>
        <taxon>Xerinae</taxon>
        <taxon>Marmotini</taxon>
        <taxon>Marmota</taxon>
    </lineage>
</organism>
<name>A0A5E4CLH8_MARMO</name>
<evidence type="ECO:0000313" key="1">
    <source>
        <dbReference type="EMBL" id="KAF7469569.1"/>
    </source>
</evidence>
<gene>
    <name evidence="1" type="ORF">GHT09_019175</name>
    <name evidence="2" type="ORF">MONAX_5E015722</name>
</gene>
<keyword evidence="3" id="KW-1185">Reference proteome</keyword>
<reference evidence="1" key="2">
    <citation type="submission" date="2020-08" db="EMBL/GenBank/DDBJ databases">
        <authorList>
            <person name="Shumante A."/>
            <person name="Zimin A.V."/>
            <person name="Puiu D."/>
            <person name="Salzberg S.L."/>
        </authorList>
    </citation>
    <scope>NUCLEOTIDE SEQUENCE</scope>
    <source>
        <strain evidence="1">WC2-LM</strain>
        <tissue evidence="1">Liver</tissue>
    </source>
</reference>
<dbReference type="EMBL" id="CABDUW010001574">
    <property type="protein sequence ID" value="VTJ82754.1"/>
    <property type="molecule type" value="Genomic_DNA"/>
</dbReference>
<proteinExistence type="predicted"/>
<dbReference type="Proteomes" id="UP000662637">
    <property type="component" value="Unassembled WGS sequence"/>
</dbReference>
<sequence length="137" mass="15677">MENLGLRVCLVHLGLKVLEEFPDSLDPKETRACQVWMAETGYLECQEQRVNQGNLDLLVMQDCRGYQVYLEFLVQRVLLVKRETQVLQGSLVNWEIQANRANRVLQERWDLEGPGAFLDLLVALASLACLGLLDFLE</sequence>
<protein>
    <submittedName>
        <fullName evidence="2">Uncharacterized protein</fullName>
    </submittedName>
</protein>
<evidence type="ECO:0000313" key="3">
    <source>
        <dbReference type="Proteomes" id="UP000335636"/>
    </source>
</evidence>